<dbReference type="InterPro" id="IPR017439">
    <property type="entry name" value="Amidohydrolase"/>
</dbReference>
<dbReference type="CDD" id="cd03886">
    <property type="entry name" value="M20_Acy1"/>
    <property type="match status" value="1"/>
</dbReference>
<keyword evidence="5" id="KW-1185">Reference proteome</keyword>
<dbReference type="NCBIfam" id="TIGR01891">
    <property type="entry name" value="amidohydrolases"/>
    <property type="match status" value="1"/>
</dbReference>
<organism evidence="4 5">
    <name type="scientific">Anaeromonas frigoriresistens</name>
    <dbReference type="NCBI Taxonomy" id="2683708"/>
    <lineage>
        <taxon>Bacteria</taxon>
        <taxon>Bacillati</taxon>
        <taxon>Bacillota</taxon>
        <taxon>Tissierellia</taxon>
        <taxon>Tissierellales</taxon>
        <taxon>Thermohalobacteraceae</taxon>
        <taxon>Anaeromonas</taxon>
    </lineage>
</organism>
<evidence type="ECO:0000256" key="1">
    <source>
        <dbReference type="ARBA" id="ARBA00022801"/>
    </source>
</evidence>
<keyword evidence="2" id="KW-0479">Metal-binding</keyword>
<dbReference type="SUPFAM" id="SSF55031">
    <property type="entry name" value="Bacterial exopeptidase dimerisation domain"/>
    <property type="match status" value="1"/>
</dbReference>
<name>A0A942V118_9FIRM</name>
<dbReference type="EMBL" id="WSFT01000044">
    <property type="protein sequence ID" value="MBS4539217.1"/>
    <property type="molecule type" value="Genomic_DNA"/>
</dbReference>
<dbReference type="GO" id="GO:0050118">
    <property type="term" value="F:N-acetyldiaminopimelate deacetylase activity"/>
    <property type="evidence" value="ECO:0007669"/>
    <property type="project" value="TreeGrafter"/>
</dbReference>
<keyword evidence="1" id="KW-0378">Hydrolase</keyword>
<keyword evidence="2" id="KW-0464">Manganese</keyword>
<evidence type="ECO:0000313" key="5">
    <source>
        <dbReference type="Proteomes" id="UP000724672"/>
    </source>
</evidence>
<protein>
    <submittedName>
        <fullName evidence="4">Amidohydrolase</fullName>
    </submittedName>
</protein>
<evidence type="ECO:0000256" key="2">
    <source>
        <dbReference type="PIRSR" id="PIRSR005962-1"/>
    </source>
</evidence>
<dbReference type="InterPro" id="IPR011650">
    <property type="entry name" value="Peptidase_M20_dimer"/>
</dbReference>
<dbReference type="Pfam" id="PF01546">
    <property type="entry name" value="Peptidase_M20"/>
    <property type="match status" value="1"/>
</dbReference>
<comment type="caution">
    <text evidence="4">The sequence shown here is derived from an EMBL/GenBank/DDBJ whole genome shotgun (WGS) entry which is preliminary data.</text>
</comment>
<proteinExistence type="predicted"/>
<accession>A0A942V118</accession>
<sequence length="377" mass="42764">MKLEEEVIKIRRDLHQIPEVGFEEVKTSRYIEERLIEYGYKPIKVAKTGLIVHIKGNSKDRAIAFRSDIDGLKMVEKNDIEYKSKHTDKMHACGHDGHMAILLGFAKYLSQVDNIKRDIVLIFQPAEEGPGGAKVIVDDGLLEKYNIEYIFGLHIFPEIKEGKVGVCKGPMMAQTGELDIKIMAKSGHGAIPHKAIDGIYVASQLITSYQSIISRNTDPIDSGVLTIGKIKGGEARNIIAEDIQLEGIIRTFNNQIYSNIKGRINEINEGLEKMYNVKIKTEIRDMYPAVNNDAKLFDEVIDVFNKDDIIHLKPMMIAEDFAFYQQRVPGFFFMLGSGNEDENYINSLHSSKFNFNEHILIEGVKTYINICNKFFVL</sequence>
<dbReference type="PANTHER" id="PTHR11014">
    <property type="entry name" value="PEPTIDASE M20 FAMILY MEMBER"/>
    <property type="match status" value="1"/>
</dbReference>
<evidence type="ECO:0000313" key="4">
    <source>
        <dbReference type="EMBL" id="MBS4539217.1"/>
    </source>
</evidence>
<dbReference type="FunFam" id="3.30.70.360:FF:000001">
    <property type="entry name" value="N-acetyldiaminopimelate deacetylase"/>
    <property type="match status" value="1"/>
</dbReference>
<dbReference type="Gene3D" id="3.40.630.10">
    <property type="entry name" value="Zn peptidases"/>
    <property type="match status" value="1"/>
</dbReference>
<dbReference type="GO" id="GO:0046872">
    <property type="term" value="F:metal ion binding"/>
    <property type="evidence" value="ECO:0007669"/>
    <property type="project" value="UniProtKB-KW"/>
</dbReference>
<dbReference type="Gene3D" id="3.30.70.360">
    <property type="match status" value="1"/>
</dbReference>
<dbReference type="PANTHER" id="PTHR11014:SF98">
    <property type="entry name" value="N-ACETYLDIAMINOPIMELATE DEACETYLASE"/>
    <property type="match status" value="1"/>
</dbReference>
<feature type="binding site" evidence="2">
    <location>
        <position position="154"/>
    </location>
    <ligand>
        <name>Mn(2+)</name>
        <dbReference type="ChEBI" id="CHEBI:29035"/>
        <label>2</label>
    </ligand>
</feature>
<gene>
    <name evidence="4" type="ORF">GOQ27_12145</name>
</gene>
<evidence type="ECO:0000259" key="3">
    <source>
        <dbReference type="Pfam" id="PF07687"/>
    </source>
</evidence>
<dbReference type="AlphaFoldDB" id="A0A942V118"/>
<feature type="binding site" evidence="2">
    <location>
        <position position="93"/>
    </location>
    <ligand>
        <name>Mn(2+)</name>
        <dbReference type="ChEBI" id="CHEBI:29035"/>
        <label>2</label>
    </ligand>
</feature>
<dbReference type="InterPro" id="IPR002933">
    <property type="entry name" value="Peptidase_M20"/>
</dbReference>
<reference evidence="4" key="1">
    <citation type="submission" date="2019-12" db="EMBL/GenBank/DDBJ databases">
        <title>Clostridiaceae gen. nov. sp. nov., isolated from sediment in Xinjiang, China.</title>
        <authorList>
            <person name="Zhang R."/>
        </authorList>
    </citation>
    <scope>NUCLEOTIDE SEQUENCE</scope>
    <source>
        <strain evidence="4">D2Q-11</strain>
    </source>
</reference>
<feature type="domain" description="Peptidase M20 dimerisation" evidence="3">
    <location>
        <begin position="179"/>
        <end position="267"/>
    </location>
</feature>
<dbReference type="PIRSF" id="PIRSF005962">
    <property type="entry name" value="Pept_M20D_amidohydro"/>
    <property type="match status" value="1"/>
</dbReference>
<dbReference type="GO" id="GO:0019877">
    <property type="term" value="P:diaminopimelate biosynthetic process"/>
    <property type="evidence" value="ECO:0007669"/>
    <property type="project" value="TreeGrafter"/>
</dbReference>
<feature type="binding site" evidence="2">
    <location>
        <position position="95"/>
    </location>
    <ligand>
        <name>Mn(2+)</name>
        <dbReference type="ChEBI" id="CHEBI:29035"/>
        <label>2</label>
    </ligand>
</feature>
<feature type="binding site" evidence="2">
    <location>
        <position position="349"/>
    </location>
    <ligand>
        <name>Mn(2+)</name>
        <dbReference type="ChEBI" id="CHEBI:29035"/>
        <label>2</label>
    </ligand>
</feature>
<dbReference type="SUPFAM" id="SSF53187">
    <property type="entry name" value="Zn-dependent exopeptidases"/>
    <property type="match status" value="1"/>
</dbReference>
<dbReference type="InterPro" id="IPR036264">
    <property type="entry name" value="Bact_exopeptidase_dim_dom"/>
</dbReference>
<dbReference type="Pfam" id="PF07687">
    <property type="entry name" value="M20_dimer"/>
    <property type="match status" value="1"/>
</dbReference>
<dbReference type="Proteomes" id="UP000724672">
    <property type="component" value="Unassembled WGS sequence"/>
</dbReference>
<comment type="cofactor">
    <cofactor evidence="2">
        <name>Mn(2+)</name>
        <dbReference type="ChEBI" id="CHEBI:29035"/>
    </cofactor>
    <text evidence="2">The Mn(2+) ion enhances activity.</text>
</comment>
<feature type="binding site" evidence="2">
    <location>
        <position position="128"/>
    </location>
    <ligand>
        <name>Mn(2+)</name>
        <dbReference type="ChEBI" id="CHEBI:29035"/>
        <label>2</label>
    </ligand>
</feature>